<reference evidence="2 3" key="2">
    <citation type="submission" date="2011-11" db="EMBL/GenBank/DDBJ databases">
        <authorList>
            <consortium name="US DOE Joint Genome Institute"/>
            <person name="Lucas S."/>
            <person name="Han J."/>
            <person name="Lapidus A."/>
            <person name="Cheng J.-F."/>
            <person name="Goodwin L."/>
            <person name="Pitluck S."/>
            <person name="Peters L."/>
            <person name="Ovchinnikova G."/>
            <person name="Zhang X."/>
            <person name="Detter J.C."/>
            <person name="Han C."/>
            <person name="Tapia R."/>
            <person name="Land M."/>
            <person name="Hauser L."/>
            <person name="Kyrpides N."/>
            <person name="Ivanova N."/>
            <person name="Pagani I."/>
            <person name="Vogl K."/>
            <person name="Liu Z."/>
            <person name="Overmann J."/>
            <person name="Frigaard N.-U."/>
            <person name="Bryant D."/>
            <person name="Woyke T."/>
        </authorList>
    </citation>
    <scope>NUCLEOTIDE SEQUENCE [LARGE SCALE GENOMIC DNA]</scope>
    <source>
        <strain evidence="2 3">970</strain>
    </source>
</reference>
<dbReference type="HOGENOM" id="CLU_269247_0_0_6"/>
<dbReference type="eggNOG" id="COG1196">
    <property type="taxonomic scope" value="Bacteria"/>
</dbReference>
<name>H8Z2K2_9GAMM</name>
<feature type="domain" description="Probable ATP-binding protein BrxC winged helix-turn-helix" evidence="1">
    <location>
        <begin position="806"/>
        <end position="883"/>
    </location>
</feature>
<dbReference type="InterPro" id="IPR047679">
    <property type="entry name" value="BREX_BrxC"/>
</dbReference>
<dbReference type="InterPro" id="IPR058038">
    <property type="entry name" value="BREX_BrxC_wHTH"/>
</dbReference>
<evidence type="ECO:0000313" key="2">
    <source>
        <dbReference type="EMBL" id="EIC22695.1"/>
    </source>
</evidence>
<accession>H8Z2K2</accession>
<dbReference type="OrthoDB" id="3201900at2"/>
<evidence type="ECO:0000313" key="3">
    <source>
        <dbReference type="Proteomes" id="UP000002964"/>
    </source>
</evidence>
<proteinExistence type="predicted"/>
<dbReference type="EMBL" id="JH603169">
    <property type="protein sequence ID" value="EIC22695.1"/>
    <property type="molecule type" value="Genomic_DNA"/>
</dbReference>
<dbReference type="AlphaFoldDB" id="H8Z2K2"/>
<gene>
    <name evidence="2" type="ORF">Thi970DRAFT_02973</name>
</gene>
<organism evidence="2 3">
    <name type="scientific">Thiorhodovibrio frisius</name>
    <dbReference type="NCBI Taxonomy" id="631362"/>
    <lineage>
        <taxon>Bacteria</taxon>
        <taxon>Pseudomonadati</taxon>
        <taxon>Pseudomonadota</taxon>
        <taxon>Gammaproteobacteria</taxon>
        <taxon>Chromatiales</taxon>
        <taxon>Chromatiaceae</taxon>
        <taxon>Thiorhodovibrio</taxon>
    </lineage>
</organism>
<reference evidence="3" key="1">
    <citation type="submission" date="2011-06" db="EMBL/GenBank/DDBJ databases">
        <authorList>
            <consortium name="US DOE Joint Genome Institute (JGI-PGF)"/>
            <person name="Lucas S."/>
            <person name="Han J."/>
            <person name="Lapidus A."/>
            <person name="Cheng J.-F."/>
            <person name="Goodwin L."/>
            <person name="Pitluck S."/>
            <person name="Peters L."/>
            <person name="Land M.L."/>
            <person name="Hauser L."/>
            <person name="Vogl K."/>
            <person name="Liu Z."/>
            <person name="Overmann J."/>
            <person name="Frigaard N.-U."/>
            <person name="Bryant D.A."/>
            <person name="Woyke T.J."/>
        </authorList>
    </citation>
    <scope>NUCLEOTIDE SEQUENCE [LARGE SCALE GENOMIC DNA]</scope>
    <source>
        <strain evidence="3">970</strain>
    </source>
</reference>
<dbReference type="STRING" id="631362.Thi970DRAFT_02973"/>
<dbReference type="NCBIfam" id="NF033441">
    <property type="entry name" value="BREX_BrxC"/>
    <property type="match status" value="1"/>
</dbReference>
<keyword evidence="3" id="KW-1185">Reference proteome</keyword>
<protein>
    <recommendedName>
        <fullName evidence="1">Probable ATP-binding protein BrxC winged helix-turn-helix domain-containing protein</fullName>
    </recommendedName>
</protein>
<dbReference type="Pfam" id="PF25791">
    <property type="entry name" value="WHD_BREX_BrxC"/>
    <property type="match status" value="1"/>
</dbReference>
<evidence type="ECO:0000259" key="1">
    <source>
        <dbReference type="Pfam" id="PF25791"/>
    </source>
</evidence>
<dbReference type="Proteomes" id="UP000002964">
    <property type="component" value="Unassembled WGS sequence"/>
</dbReference>
<dbReference type="RefSeq" id="WP_009149681.1">
    <property type="nucleotide sequence ID" value="NZ_CP121471.1"/>
</dbReference>
<sequence length="1208" mass="134467">MEIKALFDSNKDIYRTIEKVITYGVSQETRLKAEISEYVVTESIEDQLGRLLDKMEAAMEAGGENEVGIWVSGFYGSGKSSFTKYLGLAFDDRVTIDGIPFLHHLQNRLKKSTTKARLAAVAKKYPAAVLMLDLASEQVAGATMEEVSTVLYYKVLQWGGYSRNLKVAAFERRAQKDGRHEEFLRLFSELTQGQAWADYRNDDLVVDSVMPELAHRLYPNLFHSPSAFSTETSAIIRFENDRVAEMIDIAREASGRDYIIFVVDEVGQYVGSRQNLILNLDGLGKNLKAIGNGKVLFIGTAQQRLTEDDASAALNSQQLFKLKDRFPIQIDLEASDIKEICTNRLLGKSPTGEAEVGRLFDQHGQSLRHHTKLEDARAYGADFDRQTFIDLYPFLPAHFDILLHLLGALAKSTGGIGLRSAIKVIQDILVEGPDGKTPIANQPLGWLATTVTLFDALERDIRRAFVSWHLAVGKVKIRFPDSELHQQIGKSVCVLQILGNLPISRQNVASLMHPSVASPARKDHIDAAIEDLIKDAIVPMGEKDGVLAFHSEKLNEIEQERAKIPLRAIELRRIHNEALKETYNPLPSTQLNNTFSVQTGLKAQAASGIPASLAGERNPIQTLVELVAPTEVETAKTRLTDDSRQKTAKQTIFLLGRTTPEMDELIAEIVRSREIVNKYRNDPDQEVKDYCGAQSDRAARLINELGRQMSNSLIKGSFIFRGELSAVDSFNQDLIEAARKHLAQVAAQVFDRHAEAPIRVSTDLAEKFLRQGNLTGMTTQIDPLGLVKLQGGQGSIDVQHKALTSIKDQIERQGSLEGKRLSDLFADAPFGWSPDTLRYLVAALLVAGEIKLKLAGREITVNGQQAIDALKTNNSFKSVGISLRDNKPPMEMLARAAGRLTSLAGDTIVPLEDIISKTAAKLFPDLQHQFAPLAGTLRTLDLPGADRLEQLASDIKDVLATDASDAVQRLGAETSVLFDSLEWARSLKQAMAQGLETTLHDLRRHLQEISGLPNNGTPGQLRQALSEPIADLEQRLQHPDFAKYATEFASGLTELHTQVRDAVKLMQQDQAQRLLDAEDDLRRLPEWPALSHQDQNNALADLQNLATTASEDLTGLRDLINQDYSIQNEVQDIKRRIQQRGQKILQDRLREEQEQAVKDGQTTICRQQALQPRITSIQDLDQLIRDLQQLRGELKYAAEFELQLHMEQ</sequence>